<dbReference type="Proteomes" id="UP000253941">
    <property type="component" value="Unassembled WGS sequence"/>
</dbReference>
<accession>A0A369TBY0</accession>
<dbReference type="EMBL" id="QPMH01000008">
    <property type="protein sequence ID" value="RDD61905.1"/>
    <property type="molecule type" value="Genomic_DNA"/>
</dbReference>
<reference evidence="1 2" key="1">
    <citation type="submission" date="2018-07" db="EMBL/GenBank/DDBJ databases">
        <title>Venubactetium sediminum gen. nov., sp. nov., isolated from a marine solar saltern.</title>
        <authorList>
            <person name="Wang S."/>
        </authorList>
    </citation>
    <scope>NUCLEOTIDE SEQUENCE [LARGE SCALE GENOMIC DNA]</scope>
    <source>
        <strain evidence="1 2">WD2A32</strain>
    </source>
</reference>
<dbReference type="RefSeq" id="WP_114582149.1">
    <property type="nucleotide sequence ID" value="NZ_QPMH01000008.1"/>
</dbReference>
<evidence type="ECO:0000313" key="2">
    <source>
        <dbReference type="Proteomes" id="UP000253941"/>
    </source>
</evidence>
<organism evidence="1 2">
    <name type="scientific">Ferruginivarius sediminum</name>
    <dbReference type="NCBI Taxonomy" id="2661937"/>
    <lineage>
        <taxon>Bacteria</taxon>
        <taxon>Pseudomonadati</taxon>
        <taxon>Pseudomonadota</taxon>
        <taxon>Alphaproteobacteria</taxon>
        <taxon>Rhodospirillales</taxon>
        <taxon>Rhodospirillaceae</taxon>
        <taxon>Ferruginivarius</taxon>
    </lineage>
</organism>
<keyword evidence="2" id="KW-1185">Reference proteome</keyword>
<protein>
    <submittedName>
        <fullName evidence="1">Uncharacterized protein</fullName>
    </submittedName>
</protein>
<gene>
    <name evidence="1" type="ORF">DRB17_10470</name>
</gene>
<evidence type="ECO:0000313" key="1">
    <source>
        <dbReference type="EMBL" id="RDD61905.1"/>
    </source>
</evidence>
<comment type="caution">
    <text evidence="1">The sequence shown here is derived from an EMBL/GenBank/DDBJ whole genome shotgun (WGS) entry which is preliminary data.</text>
</comment>
<dbReference type="AlphaFoldDB" id="A0A369TBY0"/>
<proteinExistence type="predicted"/>
<name>A0A369TBY0_9PROT</name>
<sequence>MAEQDGWKLAKDGRMDLSVLTGLRTQRLEDGDFAIQFQYLTDASQAIDEPHILQLGMSKEQLNQLADGLKQAAQGKAE</sequence>